<feature type="transmembrane region" description="Helical" evidence="2">
    <location>
        <begin position="100"/>
        <end position="117"/>
    </location>
</feature>
<gene>
    <name evidence="3" type="ORF">FSB78_17950</name>
</gene>
<dbReference type="OrthoDB" id="9764596at2"/>
<dbReference type="SUPFAM" id="SSF103473">
    <property type="entry name" value="MFS general substrate transporter"/>
    <property type="match status" value="1"/>
</dbReference>
<comment type="caution">
    <text evidence="3">The sequence shown here is derived from an EMBL/GenBank/DDBJ whole genome shotgun (WGS) entry which is preliminary data.</text>
</comment>
<feature type="transmembrane region" description="Helical" evidence="2">
    <location>
        <begin position="33"/>
        <end position="53"/>
    </location>
</feature>
<dbReference type="Gene3D" id="1.20.1250.20">
    <property type="entry name" value="MFS general substrate transporter like domains"/>
    <property type="match status" value="1"/>
</dbReference>
<feature type="transmembrane region" description="Helical" evidence="2">
    <location>
        <begin position="123"/>
        <end position="144"/>
    </location>
</feature>
<keyword evidence="4" id="KW-1185">Reference proteome</keyword>
<sequence>MATDPIAANPALPLAPARPVRWYNLLAYGSNDVLGAGSMAVISTWILIFYTSFCGLSAGEATIIFGTARVLDAITSPTIGHLSDGLGRTWLGRKFGRRRFFILAAIPLLPSFAIMWVAGQNFWYYLVTYVLFEMVYAMEIIPYETLASEMATDYKTKAKFAGARILLGQCSAIGAAFLPGWLIAYLGPDSPDTYLYMGIIFSVLFMAAAGLLYAFSWERQRPPGLDELEDAEERPTLGAAFKALYRNLFSTLRIRAFRLHLGMYLGGYISQDIYNAAFTYFVIFALAGSTAIVANLVGVTYIVQLVAVVLAINFALRLSPAAAYRFAALSFAIGVLVFLGMYGAGYTATSALFWLPVVFAGLGRGALNYIPWATYNYMADVDEIVTGRRREGAFAGVMTFVRKMSQALAVILVGQVMQASGFLSKAPTQSPTAIAAIVGVLGVGTIAMLIFGVLVSTRFRLTPRTHAILLDEIEHFRGGARTPTSPENARVVEDLSGWSYDRLWGNNPVAEAQAK</sequence>
<accession>A0A5C6UIJ8</accession>
<feature type="transmembrane region" description="Helical" evidence="2">
    <location>
        <begin position="393"/>
        <end position="413"/>
    </location>
</feature>
<keyword evidence="2" id="KW-0812">Transmembrane</keyword>
<dbReference type="GO" id="GO:0008643">
    <property type="term" value="P:carbohydrate transport"/>
    <property type="evidence" value="ECO:0007669"/>
    <property type="project" value="InterPro"/>
</dbReference>
<evidence type="ECO:0000256" key="1">
    <source>
        <dbReference type="ARBA" id="ARBA00009617"/>
    </source>
</evidence>
<feature type="transmembrane region" description="Helical" evidence="2">
    <location>
        <begin position="193"/>
        <end position="215"/>
    </location>
</feature>
<comment type="similarity">
    <text evidence="1">Belongs to the sodium:galactoside symporter (TC 2.A.2) family.</text>
</comment>
<dbReference type="Pfam" id="PF13347">
    <property type="entry name" value="MFS_2"/>
    <property type="match status" value="1"/>
</dbReference>
<keyword evidence="2" id="KW-1133">Transmembrane helix</keyword>
<protein>
    <submittedName>
        <fullName evidence="3">MFS transporter</fullName>
    </submittedName>
</protein>
<feature type="transmembrane region" description="Helical" evidence="2">
    <location>
        <begin position="351"/>
        <end position="372"/>
    </location>
</feature>
<name>A0A5C6UIJ8_9SPHN</name>
<dbReference type="Proteomes" id="UP000321250">
    <property type="component" value="Unassembled WGS sequence"/>
</dbReference>
<dbReference type="PANTHER" id="PTHR11328:SF24">
    <property type="entry name" value="MAJOR FACILITATOR SUPERFAMILY (MFS) PROFILE DOMAIN-CONTAINING PROTEIN"/>
    <property type="match status" value="1"/>
</dbReference>
<feature type="transmembrane region" description="Helical" evidence="2">
    <location>
        <begin position="165"/>
        <end position="187"/>
    </location>
</feature>
<organism evidence="3 4">
    <name type="scientific">Sphingomonas ginsenosidivorax</name>
    <dbReference type="NCBI Taxonomy" id="862135"/>
    <lineage>
        <taxon>Bacteria</taxon>
        <taxon>Pseudomonadati</taxon>
        <taxon>Pseudomonadota</taxon>
        <taxon>Alphaproteobacteria</taxon>
        <taxon>Sphingomonadales</taxon>
        <taxon>Sphingomonadaceae</taxon>
        <taxon>Sphingomonas</taxon>
    </lineage>
</organism>
<dbReference type="GO" id="GO:0015293">
    <property type="term" value="F:symporter activity"/>
    <property type="evidence" value="ECO:0007669"/>
    <property type="project" value="InterPro"/>
</dbReference>
<feature type="transmembrane region" description="Helical" evidence="2">
    <location>
        <begin position="323"/>
        <end position="345"/>
    </location>
</feature>
<feature type="transmembrane region" description="Helical" evidence="2">
    <location>
        <begin position="299"/>
        <end position="316"/>
    </location>
</feature>
<dbReference type="InterPro" id="IPR036259">
    <property type="entry name" value="MFS_trans_sf"/>
</dbReference>
<reference evidence="3 4" key="1">
    <citation type="journal article" date="2013" name="Antonie Van Leeuwenhoek">
        <title>Sphingomonas ginsenosidivorax sp. nov., with the ability to transform ginsenosides.</title>
        <authorList>
            <person name="Jin X.F."/>
            <person name="Kim J.K."/>
            <person name="Liu Q.M."/>
            <person name="Kang M.S."/>
            <person name="He D."/>
            <person name="Jin F.X."/>
            <person name="Kim S.C."/>
            <person name="Im W.T."/>
        </authorList>
    </citation>
    <scope>NUCLEOTIDE SEQUENCE [LARGE SCALE GENOMIC DNA]</scope>
    <source>
        <strain evidence="3 4">KHI67</strain>
    </source>
</reference>
<dbReference type="RefSeq" id="WP_147083895.1">
    <property type="nucleotide sequence ID" value="NZ_VOQR01000001.1"/>
</dbReference>
<evidence type="ECO:0000313" key="3">
    <source>
        <dbReference type="EMBL" id="TXC72623.1"/>
    </source>
</evidence>
<evidence type="ECO:0000313" key="4">
    <source>
        <dbReference type="Proteomes" id="UP000321250"/>
    </source>
</evidence>
<feature type="transmembrane region" description="Helical" evidence="2">
    <location>
        <begin position="433"/>
        <end position="455"/>
    </location>
</feature>
<dbReference type="EMBL" id="VOQR01000001">
    <property type="protein sequence ID" value="TXC72623.1"/>
    <property type="molecule type" value="Genomic_DNA"/>
</dbReference>
<evidence type="ECO:0000256" key="2">
    <source>
        <dbReference type="SAM" id="Phobius"/>
    </source>
</evidence>
<dbReference type="GO" id="GO:0005886">
    <property type="term" value="C:plasma membrane"/>
    <property type="evidence" value="ECO:0007669"/>
    <property type="project" value="TreeGrafter"/>
</dbReference>
<dbReference type="CDD" id="cd17332">
    <property type="entry name" value="MFS_MelB_like"/>
    <property type="match status" value="1"/>
</dbReference>
<dbReference type="PANTHER" id="PTHR11328">
    <property type="entry name" value="MAJOR FACILITATOR SUPERFAMILY DOMAIN-CONTAINING PROTEIN"/>
    <property type="match status" value="1"/>
</dbReference>
<dbReference type="AlphaFoldDB" id="A0A5C6UIJ8"/>
<proteinExistence type="inferred from homology"/>
<keyword evidence="2" id="KW-0472">Membrane</keyword>
<dbReference type="InterPro" id="IPR039672">
    <property type="entry name" value="MFS_2"/>
</dbReference>
<feature type="transmembrane region" description="Helical" evidence="2">
    <location>
        <begin position="273"/>
        <end position="293"/>
    </location>
</feature>